<dbReference type="InterPro" id="IPR013892">
    <property type="entry name" value="Cyt_c_biogenesis_Cmc1-like"/>
</dbReference>
<dbReference type="PANTHER" id="PTHR22977">
    <property type="entry name" value="COX ASSEMBLY MITOCHONDRIAL PROTEIN"/>
    <property type="match status" value="1"/>
</dbReference>
<evidence type="ECO:0000256" key="2">
    <source>
        <dbReference type="ARBA" id="ARBA00023157"/>
    </source>
</evidence>
<name>A0A1A9UL41_GLOAU</name>
<accession>A0A1A9UL41</accession>
<evidence type="ECO:0000313" key="5">
    <source>
        <dbReference type="Proteomes" id="UP000078200"/>
    </source>
</evidence>
<evidence type="ECO:0000256" key="3">
    <source>
        <dbReference type="RuleBase" id="RU364104"/>
    </source>
</evidence>
<sequence>MLNVVMTSMNVEGASGSFNPRNPHGKGDPEDLSLRKVEMEVMIPKVMRDRAKEFHCNKEVKAFESCCKENGISMVITCRKENSALRDCLTSWYQNENFKEECKQIYLQERSEYRRTGIPKKHRVEKV</sequence>
<reference evidence="4" key="1">
    <citation type="submission" date="2020-05" db="UniProtKB">
        <authorList>
            <consortium name="EnsemblMetazoa"/>
        </authorList>
    </citation>
    <scope>IDENTIFICATION</scope>
    <source>
        <strain evidence="4">TTRI</strain>
    </source>
</reference>
<protein>
    <recommendedName>
        <fullName evidence="3">COX assembly mitochondrial protein</fullName>
    </recommendedName>
</protein>
<keyword evidence="5" id="KW-1185">Reference proteome</keyword>
<dbReference type="PANTHER" id="PTHR22977:SF5">
    <property type="entry name" value="COX ASSEMBLY MITOCHONDRIAL PROTEIN HOMOLOG"/>
    <property type="match status" value="1"/>
</dbReference>
<dbReference type="Proteomes" id="UP000078200">
    <property type="component" value="Unassembled WGS sequence"/>
</dbReference>
<organism evidence="4 5">
    <name type="scientific">Glossina austeni</name>
    <name type="common">Savannah tsetse fly</name>
    <dbReference type="NCBI Taxonomy" id="7395"/>
    <lineage>
        <taxon>Eukaryota</taxon>
        <taxon>Metazoa</taxon>
        <taxon>Ecdysozoa</taxon>
        <taxon>Arthropoda</taxon>
        <taxon>Hexapoda</taxon>
        <taxon>Insecta</taxon>
        <taxon>Pterygota</taxon>
        <taxon>Neoptera</taxon>
        <taxon>Endopterygota</taxon>
        <taxon>Diptera</taxon>
        <taxon>Brachycera</taxon>
        <taxon>Muscomorpha</taxon>
        <taxon>Hippoboscoidea</taxon>
        <taxon>Glossinidae</taxon>
        <taxon>Glossina</taxon>
    </lineage>
</organism>
<keyword evidence="3" id="KW-0496">Mitochondrion</keyword>
<dbReference type="STRING" id="7395.A0A1A9UL41"/>
<comment type="subcellular location">
    <subcellularLocation>
        <location evidence="3">Mitochondrion</location>
    </subcellularLocation>
</comment>
<dbReference type="EnsemblMetazoa" id="GAUT008001-RA">
    <property type="protein sequence ID" value="GAUT008001-PA"/>
    <property type="gene ID" value="GAUT008001"/>
</dbReference>
<dbReference type="PROSITE" id="PS51808">
    <property type="entry name" value="CHCH"/>
    <property type="match status" value="1"/>
</dbReference>
<comment type="similarity">
    <text evidence="1 3">Belongs to the CMC family.</text>
</comment>
<evidence type="ECO:0000313" key="4">
    <source>
        <dbReference type="EnsemblMetazoa" id="GAUT008001-PA"/>
    </source>
</evidence>
<dbReference type="VEuPathDB" id="VectorBase:GAUT008001"/>
<evidence type="ECO:0000256" key="1">
    <source>
        <dbReference type="ARBA" id="ARBA00007347"/>
    </source>
</evidence>
<dbReference type="AlphaFoldDB" id="A0A1A9UL41"/>
<dbReference type="GO" id="GO:0005739">
    <property type="term" value="C:mitochondrion"/>
    <property type="evidence" value="ECO:0007669"/>
    <property type="project" value="UniProtKB-SubCell"/>
</dbReference>
<proteinExistence type="inferred from homology"/>
<keyword evidence="2" id="KW-1015">Disulfide bond</keyword>
<dbReference type="Pfam" id="PF08583">
    <property type="entry name" value="Cmc1"/>
    <property type="match status" value="1"/>
</dbReference>